<keyword evidence="8" id="KW-1015">Disulfide bond</keyword>
<protein>
    <recommendedName>
        <fullName evidence="11">Peptidase S1 domain-containing protein</fullName>
    </recommendedName>
</protein>
<comment type="similarity">
    <text evidence="9">Belongs to the peptidase S1 family. CLIP subfamily.</text>
</comment>
<comment type="subcellular location">
    <subcellularLocation>
        <location evidence="1">Secreted</location>
    </subcellularLocation>
</comment>
<organism evidence="12 13">
    <name type="scientific">Apolygus lucorum</name>
    <name type="common">Small green plant bug</name>
    <name type="synonym">Lygocoris lucorum</name>
    <dbReference type="NCBI Taxonomy" id="248454"/>
    <lineage>
        <taxon>Eukaryota</taxon>
        <taxon>Metazoa</taxon>
        <taxon>Ecdysozoa</taxon>
        <taxon>Arthropoda</taxon>
        <taxon>Hexapoda</taxon>
        <taxon>Insecta</taxon>
        <taxon>Pterygota</taxon>
        <taxon>Neoptera</taxon>
        <taxon>Paraneoptera</taxon>
        <taxon>Hemiptera</taxon>
        <taxon>Heteroptera</taxon>
        <taxon>Panheteroptera</taxon>
        <taxon>Cimicomorpha</taxon>
        <taxon>Miridae</taxon>
        <taxon>Mirini</taxon>
        <taxon>Apolygus</taxon>
    </lineage>
</organism>
<evidence type="ECO:0000256" key="1">
    <source>
        <dbReference type="ARBA" id="ARBA00004613"/>
    </source>
</evidence>
<evidence type="ECO:0000256" key="8">
    <source>
        <dbReference type="ARBA" id="ARBA00023157"/>
    </source>
</evidence>
<feature type="region of interest" description="Disordered" evidence="10">
    <location>
        <begin position="352"/>
        <end position="378"/>
    </location>
</feature>
<dbReference type="SMART" id="SM00020">
    <property type="entry name" value="Tryp_SPc"/>
    <property type="match status" value="1"/>
</dbReference>
<feature type="domain" description="Peptidase S1" evidence="11">
    <location>
        <begin position="104"/>
        <end position="349"/>
    </location>
</feature>
<evidence type="ECO:0000256" key="6">
    <source>
        <dbReference type="ARBA" id="ARBA00022825"/>
    </source>
</evidence>
<evidence type="ECO:0000313" key="12">
    <source>
        <dbReference type="EMBL" id="KAF6215330.1"/>
    </source>
</evidence>
<evidence type="ECO:0000256" key="4">
    <source>
        <dbReference type="ARBA" id="ARBA00022729"/>
    </source>
</evidence>
<comment type="caution">
    <text evidence="12">The sequence shown here is derived from an EMBL/GenBank/DDBJ whole genome shotgun (WGS) entry which is preliminary data.</text>
</comment>
<dbReference type="Gene3D" id="2.40.10.10">
    <property type="entry name" value="Trypsin-like serine proteases"/>
    <property type="match status" value="1"/>
</dbReference>
<dbReference type="Pfam" id="PF00089">
    <property type="entry name" value="Trypsin"/>
    <property type="match status" value="1"/>
</dbReference>
<keyword evidence="2" id="KW-0964">Secreted</keyword>
<dbReference type="CDD" id="cd00190">
    <property type="entry name" value="Tryp_SPc"/>
    <property type="match status" value="1"/>
</dbReference>
<evidence type="ECO:0000256" key="9">
    <source>
        <dbReference type="ARBA" id="ARBA00024195"/>
    </source>
</evidence>
<dbReference type="InterPro" id="IPR043504">
    <property type="entry name" value="Peptidase_S1_PA_chymotrypsin"/>
</dbReference>
<gene>
    <name evidence="12" type="ORF">GE061_010082</name>
</gene>
<dbReference type="PROSITE" id="PS00134">
    <property type="entry name" value="TRYPSIN_HIS"/>
    <property type="match status" value="1"/>
</dbReference>
<dbReference type="OrthoDB" id="6594743at2759"/>
<dbReference type="PROSITE" id="PS50240">
    <property type="entry name" value="TRYPSIN_DOM"/>
    <property type="match status" value="1"/>
</dbReference>
<dbReference type="EMBL" id="WIXP02000002">
    <property type="protein sequence ID" value="KAF6215330.1"/>
    <property type="molecule type" value="Genomic_DNA"/>
</dbReference>
<keyword evidence="7" id="KW-0865">Zymogen</keyword>
<dbReference type="PANTHER" id="PTHR24256">
    <property type="entry name" value="TRYPTASE-RELATED"/>
    <property type="match status" value="1"/>
</dbReference>
<keyword evidence="4" id="KW-0732">Signal</keyword>
<dbReference type="GO" id="GO:0006508">
    <property type="term" value="P:proteolysis"/>
    <property type="evidence" value="ECO:0007669"/>
    <property type="project" value="UniProtKB-KW"/>
</dbReference>
<dbReference type="PRINTS" id="PR00722">
    <property type="entry name" value="CHYMOTRYPSIN"/>
</dbReference>
<dbReference type="InterPro" id="IPR001254">
    <property type="entry name" value="Trypsin_dom"/>
</dbReference>
<dbReference type="GO" id="GO:0005576">
    <property type="term" value="C:extracellular region"/>
    <property type="evidence" value="ECO:0007669"/>
    <property type="project" value="UniProtKB-SubCell"/>
</dbReference>
<reference evidence="12" key="1">
    <citation type="journal article" date="2021" name="Mol. Ecol. Resour.">
        <title>Apolygus lucorum genome provides insights into omnivorousness and mesophyll feeding.</title>
        <authorList>
            <person name="Liu Y."/>
            <person name="Liu H."/>
            <person name="Wang H."/>
            <person name="Huang T."/>
            <person name="Liu B."/>
            <person name="Yang B."/>
            <person name="Yin L."/>
            <person name="Li B."/>
            <person name="Zhang Y."/>
            <person name="Zhang S."/>
            <person name="Jiang F."/>
            <person name="Zhang X."/>
            <person name="Ren Y."/>
            <person name="Wang B."/>
            <person name="Wang S."/>
            <person name="Lu Y."/>
            <person name="Wu K."/>
            <person name="Fan W."/>
            <person name="Wang G."/>
        </authorList>
    </citation>
    <scope>NUCLEOTIDE SEQUENCE</scope>
    <source>
        <strain evidence="12">12Hb</strain>
    </source>
</reference>
<dbReference type="InterPro" id="IPR001314">
    <property type="entry name" value="Peptidase_S1A"/>
</dbReference>
<evidence type="ECO:0000256" key="10">
    <source>
        <dbReference type="SAM" id="MobiDB-lite"/>
    </source>
</evidence>
<dbReference type="InterPro" id="IPR051487">
    <property type="entry name" value="Ser/Thr_Proteases_Immune/Dev"/>
</dbReference>
<evidence type="ECO:0000256" key="7">
    <source>
        <dbReference type="ARBA" id="ARBA00023145"/>
    </source>
</evidence>
<dbReference type="InterPro" id="IPR018114">
    <property type="entry name" value="TRYPSIN_HIS"/>
</dbReference>
<evidence type="ECO:0000256" key="3">
    <source>
        <dbReference type="ARBA" id="ARBA00022670"/>
    </source>
</evidence>
<evidence type="ECO:0000256" key="2">
    <source>
        <dbReference type="ARBA" id="ARBA00022525"/>
    </source>
</evidence>
<dbReference type="AlphaFoldDB" id="A0A8S9Y229"/>
<keyword evidence="13" id="KW-1185">Reference proteome</keyword>
<feature type="compositionally biased region" description="Acidic residues" evidence="10">
    <location>
        <begin position="360"/>
        <end position="378"/>
    </location>
</feature>
<dbReference type="SUPFAM" id="SSF50494">
    <property type="entry name" value="Trypsin-like serine proteases"/>
    <property type="match status" value="1"/>
</dbReference>
<dbReference type="GO" id="GO:0004252">
    <property type="term" value="F:serine-type endopeptidase activity"/>
    <property type="evidence" value="ECO:0007669"/>
    <property type="project" value="InterPro"/>
</dbReference>
<evidence type="ECO:0000256" key="5">
    <source>
        <dbReference type="ARBA" id="ARBA00022801"/>
    </source>
</evidence>
<keyword evidence="6" id="KW-0720">Serine protease</keyword>
<dbReference type="Proteomes" id="UP000466442">
    <property type="component" value="Unassembled WGS sequence"/>
</dbReference>
<accession>A0A8S9Y229</accession>
<evidence type="ECO:0000259" key="11">
    <source>
        <dbReference type="PROSITE" id="PS50240"/>
    </source>
</evidence>
<keyword evidence="3" id="KW-0645">Protease</keyword>
<proteinExistence type="inferred from homology"/>
<evidence type="ECO:0000313" key="13">
    <source>
        <dbReference type="Proteomes" id="UP000466442"/>
    </source>
</evidence>
<sequence>MYASNTSSAWYHSHTTKKSIKLSNNGNSRTEYRYFDFDVRLTSQMMKWFLLVAAVAYASAHPRFVEDENSEYEFDGENEVVIYRDTTDSSSSFNGTNMYSGSRIIGGDFYKKNKYPFLVQICRHIPGNDDKYVCFCGGSIISNKHVITAAHCFEKFVLDEQKFFVMLGAHDLDELDGVNIDVAEVVMHSHYNRTTVRNDIAMLTLSHSVDFTSVIGPVCLPEGGLDVTNENVTVLGWGMEEYGDDGTTKPKELNTTVIDIVQCHDDWFFESGRKVIISTENPTVLCYQSKEGKSCRGDSGGPVVWFDDRNNKYFLVGIVSYGGTHCNLQRPTVNTLVTAYLEWIKQNMDVPDFPPRCTMEEEEEEGEEDEEREEDEEE</sequence>
<dbReference type="InterPro" id="IPR009003">
    <property type="entry name" value="Peptidase_S1_PA"/>
</dbReference>
<dbReference type="FunFam" id="2.40.10.10:FF:000146">
    <property type="entry name" value="Serine protease 53"/>
    <property type="match status" value="1"/>
</dbReference>
<keyword evidence="5" id="KW-0378">Hydrolase</keyword>
<name>A0A8S9Y229_APOLU</name>